<protein>
    <submittedName>
        <fullName evidence="1">Uncharacterized protein</fullName>
    </submittedName>
</protein>
<sequence>MVQINNGEVNLDNLLDNDNNAEVNLPEEFYVPDSTTNTNNVPVDALHQRAIFAGTAADSTQSFNVVNDEVRKQQIDNGRNKNDKY</sequence>
<evidence type="ECO:0000313" key="2">
    <source>
        <dbReference type="Proteomes" id="UP000663866"/>
    </source>
</evidence>
<dbReference type="AlphaFoldDB" id="A0A819F9T4"/>
<accession>A0A819F9T4</accession>
<comment type="caution">
    <text evidence="1">The sequence shown here is derived from an EMBL/GenBank/DDBJ whole genome shotgun (WGS) entry which is preliminary data.</text>
</comment>
<dbReference type="EMBL" id="CAJOBG010000840">
    <property type="protein sequence ID" value="CAF3864676.1"/>
    <property type="molecule type" value="Genomic_DNA"/>
</dbReference>
<reference evidence="1" key="1">
    <citation type="submission" date="2021-02" db="EMBL/GenBank/DDBJ databases">
        <authorList>
            <person name="Nowell W R."/>
        </authorList>
    </citation>
    <scope>NUCLEOTIDE SEQUENCE</scope>
</reference>
<evidence type="ECO:0000313" key="1">
    <source>
        <dbReference type="EMBL" id="CAF3864676.1"/>
    </source>
</evidence>
<organism evidence="1 2">
    <name type="scientific">Rotaria magnacalcarata</name>
    <dbReference type="NCBI Taxonomy" id="392030"/>
    <lineage>
        <taxon>Eukaryota</taxon>
        <taxon>Metazoa</taxon>
        <taxon>Spiralia</taxon>
        <taxon>Gnathifera</taxon>
        <taxon>Rotifera</taxon>
        <taxon>Eurotatoria</taxon>
        <taxon>Bdelloidea</taxon>
        <taxon>Philodinida</taxon>
        <taxon>Philodinidae</taxon>
        <taxon>Rotaria</taxon>
    </lineage>
</organism>
<keyword evidence="2" id="KW-1185">Reference proteome</keyword>
<dbReference type="Proteomes" id="UP000663866">
    <property type="component" value="Unassembled WGS sequence"/>
</dbReference>
<name>A0A819F9T4_9BILA</name>
<proteinExistence type="predicted"/>
<gene>
    <name evidence="1" type="ORF">OVN521_LOCUS7581</name>
</gene>